<evidence type="ECO:0000256" key="2">
    <source>
        <dbReference type="ARBA" id="ARBA00022741"/>
    </source>
</evidence>
<dbReference type="Gene3D" id="1.20.58.530">
    <property type="match status" value="1"/>
</dbReference>
<dbReference type="PANTHER" id="PTHR13140">
    <property type="entry name" value="MYOSIN"/>
    <property type="match status" value="1"/>
</dbReference>
<protein>
    <submittedName>
        <fullName evidence="13">Paramyosin</fullName>
    </submittedName>
</protein>
<feature type="region of interest" description="Disordered" evidence="10">
    <location>
        <begin position="1105"/>
        <end position="1134"/>
    </location>
</feature>
<evidence type="ECO:0000313" key="13">
    <source>
        <dbReference type="WBParaSite" id="TASK_0000672401-mRNA-1"/>
    </source>
</evidence>
<name>A0A0R3W8M4_TAEAS</name>
<dbReference type="SUPFAM" id="SSF90257">
    <property type="entry name" value="Myosin rod fragments"/>
    <property type="match status" value="4"/>
</dbReference>
<keyword evidence="7 9" id="KW-0505">Motor protein</keyword>
<dbReference type="Pfam" id="PF02736">
    <property type="entry name" value="Myosin_N"/>
    <property type="match status" value="1"/>
</dbReference>
<dbReference type="PANTHER" id="PTHR13140:SF857">
    <property type="entry name" value="MYOSIN-11"/>
    <property type="match status" value="1"/>
</dbReference>
<sequence length="2154" mass="246624">LWCFVMSSRDPTIDPSSLEHLCVAHGPLDDSAAQSDWASKKLVWVPQESVGFVAASIVSEDKDDCVVQLQESGKKITVPKDVIQKMNPPKFEKVEDMANLTYLNEASVLYNLKSRYYSGLIYTYSGLFCVVVNPYKRLPIYREEIVEWYKGKKRHERPPHIFAIADTAYRNMLQDREDQSILCTGESGAGKTENTKKVIQYLASVATSTKNQKTTPSNVLSKLHSQDINIGELEAQLLKANPILEAFGNAKTIKNDNSSRFGKFIRINFDTSGFIAGANIETYLLEKARVIRQAPEERSFHVFYQLIASATPKLKEKLLLTDAPSHSYLSHGMIEVPGLDEKQAFQETTEAMSIMGITDEDQQAIFRILSAVLHLGNLEFKQERTTDQATLPNQAGMCFLTPYAGDVAEKVAHLLGVPLQELTKAFLKPKLKIGRETVSKAQTKEQVEFAVEAISKAIYERLFRWLVTRINKSLDRAKRQGVSFVGILDIAGFEIFQFNSFEQLCINYTNEKLQQLFNHTMFVLEQEEYSREGIPWDFIDFGLDLQPTIDLIEKPVELIKPASELPFRCVFCPRFRPHFYLSIFMKPVGILALLDEECFFPKATDKSFVEKLFKQQEGNPKLFKPEFRSTSDFGVCHYAGRVDYQAAQWLTKNMDPLNDNVVALLQSSNEPLVQAIWKDAEIVSMSATAGNETTFGPTRTVRKGMLRTVSQLYKESLIRLMSVLQNTNPNFVRCIIPNHEKKAGRIDVPLVLDQLKCNGVLEGIRICRQGFPSRVAFQEFRQRYEILTPDLISKGYMDGRKAAELMVQRLELSPELYRIGQSKIFFKAGVLAQLEEDRDLRLTAIMVNFQAHCRCYLAKKAVQQRIQDIQAIRIIQRNCVAYLKLRNWPWWRLFTKVRPLLSVTRQEEIVAAKEEELRMVSRFLDWESVQEALAKTSASLTETRTAYEEAQNKLVSLESELQIEHESFASLDERERKLQTDYQAALEEITDLENRENEFKTLINELETQKKTLSDQVGDISDQLEAEEQHRQKLQLEKGSLEQTLKSLNEEHAALEDKYTKLEKEKKSIESRLSDLSTHLTDEEERSKQLMKLKSKYESSISELEEKLSKEQASRQDLERAKRRLESEVSERAEQGADYTRLIDELKQQVANLEAKLSETQQKLDDEVMAKTVTMKQFREAESLVQELKDDLEAEKAARDRAENRKRDLKEELEALRLELIDSGTNSEAQAEALRKHEAELSNARKQIESDAAAHEAAVAELRKKYNANVEQLTEQLEAMKRVKVAMESSKSQLEASNADLINQLNTALAAKADLEKKRRAVEQKLNDKFMKLEESERQRVDIEERFSKMQAELEAANKALETSEAELAKLSRSDANNAATIAELKQSLEDETRAKLALQTRLRQAESEREAAKDALDEEEQNKQALEKHVQMLQQQMDDVKAKVAEDAQQLEGLEDIRKKLQREKDELANRNEELTAQVEKLEKSRRKLQGELEDANHALAAQRSDQVNSDRRLKKLEASLADATANARRLQEEKDQVDKDMRERETQLLTRDRELEDLQERLEESERQRANLSHELEELVSHTDDAGKSKIELEQITFQLENQLKELKQQFEELEDDQAQLAMEKQRADLQINALKAQLERELANRNEGFEEQRRQLLKQLREAKEELEDEKKQRATALLMRKKIESDLADANQRGDAADRQREEAAKQLKRLQSVSIELKRDLDASLKARDDAITAMRELEKRIRTAEAERAQAMDDLSTAERVCRTAKLERDEALEEANNALTANDVNCSPLASLRARSLAWLPKRRVKNLIIDGDDDTPAAVMTHTHGRFRTHWLSTAQAHNHNPIPPGQLAGVCECRNTLLEEKKRLESAMVHRDEELEEAQTAREEAEDRYKRTLSLLEQAQVDLGLERTNAQRIETQRATFEKQIKELREKLAEQERDSGKRLKLQVATMEERLAAMDEQLENENKERQNANRTARRLDKRLKEVSLQLEEEKAYVVQLKDQLEKTQTACKRNKQNLEAMEDEASNLRTQKRRIQRDLEETTEQKEAVERELQMLRAKLNRFSSRAMDALNGDSDQESFDIFGTRSAHRGSTGASRPSTQTGGGVTPEDAQSAADVDVSGSNEDTLNETNSSKTNSTNKNNSTKSP</sequence>
<evidence type="ECO:0000256" key="5">
    <source>
        <dbReference type="ARBA" id="ARBA00023054"/>
    </source>
</evidence>
<comment type="similarity">
    <text evidence="1 9">Belongs to the TRAFAC class myosin-kinesin ATPase superfamily. Myosin family.</text>
</comment>
<dbReference type="SMART" id="SM00242">
    <property type="entry name" value="MYSc"/>
    <property type="match status" value="1"/>
</dbReference>
<dbReference type="Gene3D" id="1.20.5.340">
    <property type="match status" value="1"/>
</dbReference>
<feature type="region of interest" description="Disordered" evidence="10">
    <location>
        <begin position="2093"/>
        <end position="2154"/>
    </location>
</feature>
<keyword evidence="3 9" id="KW-0067">ATP-binding</keyword>
<organism evidence="13">
    <name type="scientific">Taenia asiatica</name>
    <name type="common">Asian tapeworm</name>
    <dbReference type="NCBI Taxonomy" id="60517"/>
    <lineage>
        <taxon>Eukaryota</taxon>
        <taxon>Metazoa</taxon>
        <taxon>Spiralia</taxon>
        <taxon>Lophotrochozoa</taxon>
        <taxon>Platyhelminthes</taxon>
        <taxon>Cestoda</taxon>
        <taxon>Eucestoda</taxon>
        <taxon>Cyclophyllidea</taxon>
        <taxon>Taeniidae</taxon>
        <taxon>Taenia</taxon>
    </lineage>
</organism>
<accession>A0A0R3W8M4</accession>
<keyword evidence="5" id="KW-0175">Coiled coil</keyword>
<dbReference type="GO" id="GO:0016020">
    <property type="term" value="C:membrane"/>
    <property type="evidence" value="ECO:0007669"/>
    <property type="project" value="TreeGrafter"/>
</dbReference>
<dbReference type="Gene3D" id="6.10.250.2420">
    <property type="match status" value="1"/>
</dbReference>
<dbReference type="PROSITE" id="PS51844">
    <property type="entry name" value="SH3_LIKE"/>
    <property type="match status" value="1"/>
</dbReference>
<dbReference type="InterPro" id="IPR002928">
    <property type="entry name" value="Myosin_tail"/>
</dbReference>
<dbReference type="Pfam" id="PF01576">
    <property type="entry name" value="Myosin_tail_1"/>
    <property type="match status" value="2"/>
</dbReference>
<dbReference type="GO" id="GO:0005737">
    <property type="term" value="C:cytoplasm"/>
    <property type="evidence" value="ECO:0007669"/>
    <property type="project" value="TreeGrafter"/>
</dbReference>
<dbReference type="InterPro" id="IPR001609">
    <property type="entry name" value="Myosin_head_motor_dom-like"/>
</dbReference>
<dbReference type="GO" id="GO:0051015">
    <property type="term" value="F:actin filament binding"/>
    <property type="evidence" value="ECO:0007669"/>
    <property type="project" value="InterPro"/>
</dbReference>
<dbReference type="InterPro" id="IPR004009">
    <property type="entry name" value="SH3_Myosin"/>
</dbReference>
<reference evidence="13" key="1">
    <citation type="submission" date="2016-04" db="UniProtKB">
        <authorList>
            <consortium name="WormBaseParasite"/>
        </authorList>
    </citation>
    <scope>IDENTIFICATION</scope>
</reference>
<evidence type="ECO:0000256" key="8">
    <source>
        <dbReference type="ARBA" id="ARBA00023203"/>
    </source>
</evidence>
<keyword evidence="4" id="KW-0112">Calmodulin-binding</keyword>
<evidence type="ECO:0000256" key="4">
    <source>
        <dbReference type="ARBA" id="ARBA00022860"/>
    </source>
</evidence>
<feature type="compositionally biased region" description="Low complexity" evidence="10">
    <location>
        <begin position="2137"/>
        <end position="2154"/>
    </location>
</feature>
<dbReference type="PROSITE" id="PS50096">
    <property type="entry name" value="IQ"/>
    <property type="match status" value="1"/>
</dbReference>
<dbReference type="FunFam" id="3.40.850.10:FF:000101">
    <property type="entry name" value="Slow myosin heavy chain 2"/>
    <property type="match status" value="1"/>
</dbReference>
<proteinExistence type="inferred from homology"/>
<dbReference type="PROSITE" id="PS51456">
    <property type="entry name" value="MYOSIN_MOTOR"/>
    <property type="match status" value="1"/>
</dbReference>
<dbReference type="GO" id="GO:0005516">
    <property type="term" value="F:calmodulin binding"/>
    <property type="evidence" value="ECO:0007669"/>
    <property type="project" value="UniProtKB-KW"/>
</dbReference>
<feature type="compositionally biased region" description="Basic and acidic residues" evidence="10">
    <location>
        <begin position="1064"/>
        <end position="1073"/>
    </location>
</feature>
<evidence type="ECO:0000259" key="12">
    <source>
        <dbReference type="PROSITE" id="PS51844"/>
    </source>
</evidence>
<dbReference type="InterPro" id="IPR036961">
    <property type="entry name" value="Kinesin_motor_dom_sf"/>
</dbReference>
<evidence type="ECO:0000256" key="10">
    <source>
        <dbReference type="SAM" id="MobiDB-lite"/>
    </source>
</evidence>
<feature type="compositionally biased region" description="Basic and acidic residues" evidence="10">
    <location>
        <begin position="2043"/>
        <end position="2053"/>
    </location>
</feature>
<evidence type="ECO:0000256" key="9">
    <source>
        <dbReference type="PROSITE-ProRule" id="PRU00782"/>
    </source>
</evidence>
<dbReference type="WBParaSite" id="TASK_0000672401-mRNA-1">
    <property type="protein sequence ID" value="TASK_0000672401-mRNA-1"/>
    <property type="gene ID" value="TASK_0000672401"/>
</dbReference>
<feature type="binding site" evidence="9">
    <location>
        <begin position="185"/>
        <end position="192"/>
    </location>
    <ligand>
        <name>ATP</name>
        <dbReference type="ChEBI" id="CHEBI:30616"/>
    </ligand>
</feature>
<keyword evidence="2 9" id="KW-0547">Nucleotide-binding</keyword>
<evidence type="ECO:0000256" key="6">
    <source>
        <dbReference type="ARBA" id="ARBA00023123"/>
    </source>
</evidence>
<evidence type="ECO:0000256" key="3">
    <source>
        <dbReference type="ARBA" id="ARBA00022840"/>
    </source>
</evidence>
<evidence type="ECO:0000259" key="11">
    <source>
        <dbReference type="PROSITE" id="PS51456"/>
    </source>
</evidence>
<feature type="compositionally biased region" description="Polar residues" evidence="10">
    <location>
        <begin position="2127"/>
        <end position="2136"/>
    </location>
</feature>
<dbReference type="Pfam" id="PF00063">
    <property type="entry name" value="Myosin_head"/>
    <property type="match status" value="2"/>
</dbReference>
<dbReference type="FunFam" id="1.20.120.720:FF:000001">
    <property type="entry name" value="Myosin heavy chain, muscle"/>
    <property type="match status" value="1"/>
</dbReference>
<dbReference type="InterPro" id="IPR008989">
    <property type="entry name" value="Myosin_S1_N"/>
</dbReference>
<feature type="compositionally biased region" description="Basic and acidic residues" evidence="10">
    <location>
        <begin position="1531"/>
        <end position="1550"/>
    </location>
</feature>
<dbReference type="CDD" id="cd01377">
    <property type="entry name" value="MYSc_class_II"/>
    <property type="match status" value="1"/>
</dbReference>
<dbReference type="GO" id="GO:0007015">
    <property type="term" value="P:actin filament organization"/>
    <property type="evidence" value="ECO:0007669"/>
    <property type="project" value="TreeGrafter"/>
</dbReference>
<dbReference type="Gene3D" id="1.20.120.720">
    <property type="entry name" value="Myosin VI head, motor domain, U50 subdomain"/>
    <property type="match status" value="1"/>
</dbReference>
<dbReference type="Gene3D" id="3.40.850.10">
    <property type="entry name" value="Kinesin motor domain"/>
    <property type="match status" value="1"/>
</dbReference>
<dbReference type="STRING" id="60517.A0A0R3W8M4"/>
<feature type="domain" description="Myosin motor" evidence="11">
    <location>
        <begin position="92"/>
        <end position="839"/>
    </location>
</feature>
<keyword evidence="8 9" id="KW-0009">Actin-binding</keyword>
<dbReference type="Gene3D" id="1.20.5.4820">
    <property type="match status" value="1"/>
</dbReference>
<keyword evidence="6 9" id="KW-0518">Myosin</keyword>
<evidence type="ECO:0000256" key="1">
    <source>
        <dbReference type="ARBA" id="ARBA00008314"/>
    </source>
</evidence>
<dbReference type="GO" id="GO:0000146">
    <property type="term" value="F:microfilament motor activity"/>
    <property type="evidence" value="ECO:0007669"/>
    <property type="project" value="TreeGrafter"/>
</dbReference>
<dbReference type="Gene3D" id="2.30.30.360">
    <property type="entry name" value="Myosin S1 fragment, N-terminal"/>
    <property type="match status" value="1"/>
</dbReference>
<dbReference type="Gene3D" id="1.10.10.820">
    <property type="match status" value="1"/>
</dbReference>
<dbReference type="SUPFAM" id="SSF52540">
    <property type="entry name" value="P-loop containing nucleoside triphosphate hydrolases"/>
    <property type="match status" value="1"/>
</dbReference>
<evidence type="ECO:0000256" key="7">
    <source>
        <dbReference type="ARBA" id="ARBA00023175"/>
    </source>
</evidence>
<dbReference type="GO" id="GO:0005524">
    <property type="term" value="F:ATP binding"/>
    <property type="evidence" value="ECO:0007669"/>
    <property type="project" value="UniProtKB-UniRule"/>
</dbReference>
<dbReference type="FunFam" id="2.30.30.360:FF:000001">
    <property type="entry name" value="Myosin heavy chain"/>
    <property type="match status" value="1"/>
</dbReference>
<dbReference type="PRINTS" id="PR00193">
    <property type="entry name" value="MYOSINHEAVY"/>
</dbReference>
<feature type="region of interest" description="Disordered" evidence="10">
    <location>
        <begin position="1064"/>
        <end position="1088"/>
    </location>
</feature>
<dbReference type="FunFam" id="1.10.10.820:FF:000001">
    <property type="entry name" value="Myosin heavy chain"/>
    <property type="match status" value="1"/>
</dbReference>
<dbReference type="FunFam" id="1.20.5.4820:FF:000002">
    <property type="entry name" value="Myosin heavy chain 10"/>
    <property type="match status" value="1"/>
</dbReference>
<feature type="region of interest" description="Actin-binding" evidence="9">
    <location>
        <begin position="717"/>
        <end position="739"/>
    </location>
</feature>
<dbReference type="GO" id="GO:0016459">
    <property type="term" value="C:myosin complex"/>
    <property type="evidence" value="ECO:0007669"/>
    <property type="project" value="UniProtKB-KW"/>
</dbReference>
<feature type="domain" description="Myosin N-terminal SH3-like" evidence="12">
    <location>
        <begin position="38"/>
        <end position="88"/>
    </location>
</feature>
<dbReference type="InterPro" id="IPR027417">
    <property type="entry name" value="P-loop_NTPase"/>
</dbReference>
<feature type="region of interest" description="Disordered" evidence="10">
    <location>
        <begin position="2027"/>
        <end position="2053"/>
    </location>
</feature>
<feature type="region of interest" description="Disordered" evidence="10">
    <location>
        <begin position="1526"/>
        <end position="1550"/>
    </location>
</feature>